<proteinExistence type="inferred from homology"/>
<dbReference type="InterPro" id="IPR004089">
    <property type="entry name" value="MCPsignal_dom"/>
</dbReference>
<keyword evidence="10" id="KW-1185">Reference proteome</keyword>
<dbReference type="Pfam" id="PF00015">
    <property type="entry name" value="MCPsignal"/>
    <property type="match status" value="1"/>
</dbReference>
<keyword evidence="5" id="KW-0175">Coiled coil</keyword>
<dbReference type="InterPro" id="IPR003660">
    <property type="entry name" value="HAMP_dom"/>
</dbReference>
<evidence type="ECO:0000313" key="10">
    <source>
        <dbReference type="Proteomes" id="UP000027219"/>
    </source>
</evidence>
<dbReference type="GO" id="GO:0016020">
    <property type="term" value="C:membrane"/>
    <property type="evidence" value="ECO:0007669"/>
    <property type="project" value="UniProtKB-SubCell"/>
</dbReference>
<dbReference type="Gene3D" id="1.10.287.950">
    <property type="entry name" value="Methyl-accepting chemotaxis protein"/>
    <property type="match status" value="1"/>
</dbReference>
<evidence type="ECO:0000256" key="4">
    <source>
        <dbReference type="PROSITE-ProRule" id="PRU00284"/>
    </source>
</evidence>
<evidence type="ECO:0000259" key="7">
    <source>
        <dbReference type="PROSITE" id="PS50111"/>
    </source>
</evidence>
<dbReference type="AlphaFoldDB" id="A0A066UNH6"/>
<evidence type="ECO:0000256" key="6">
    <source>
        <dbReference type="SAM" id="Phobius"/>
    </source>
</evidence>
<reference evidence="9 10" key="1">
    <citation type="submission" date="2014-02" db="EMBL/GenBank/DDBJ databases">
        <title>Vibrio fortis Dalian14 Genome Sequencing.</title>
        <authorList>
            <person name="Wang Y."/>
            <person name="Song L."/>
            <person name="Liu G."/>
            <person name="Ding J."/>
        </authorList>
    </citation>
    <scope>NUCLEOTIDE SEQUENCE [LARGE SCALE GENOMIC DNA]</scope>
    <source>
        <strain evidence="9 10">Dalian14</strain>
    </source>
</reference>
<comment type="caution">
    <text evidence="9">The sequence shown here is derived from an EMBL/GenBank/DDBJ whole genome shotgun (WGS) entry which is preliminary data.</text>
</comment>
<feature type="domain" description="Methyl-accepting transducer" evidence="7">
    <location>
        <begin position="244"/>
        <end position="480"/>
    </location>
</feature>
<dbReference type="EMBL" id="JFFR01000027">
    <property type="protein sequence ID" value="KDN27452.1"/>
    <property type="molecule type" value="Genomic_DNA"/>
</dbReference>
<keyword evidence="6" id="KW-1133">Transmembrane helix</keyword>
<dbReference type="GO" id="GO:0007165">
    <property type="term" value="P:signal transduction"/>
    <property type="evidence" value="ECO:0007669"/>
    <property type="project" value="UniProtKB-KW"/>
</dbReference>
<evidence type="ECO:0000256" key="3">
    <source>
        <dbReference type="ARBA" id="ARBA00029447"/>
    </source>
</evidence>
<evidence type="ECO:0000256" key="5">
    <source>
        <dbReference type="SAM" id="Coils"/>
    </source>
</evidence>
<dbReference type="Proteomes" id="UP000027219">
    <property type="component" value="Unassembled WGS sequence"/>
</dbReference>
<comment type="subcellular location">
    <subcellularLocation>
        <location evidence="1">Membrane</location>
    </subcellularLocation>
</comment>
<feature type="transmembrane region" description="Helical" evidence="6">
    <location>
        <begin position="7"/>
        <end position="25"/>
    </location>
</feature>
<accession>A0A066UNH6</accession>
<keyword evidence="6" id="KW-0472">Membrane</keyword>
<protein>
    <submittedName>
        <fullName evidence="9">Chemotaxis protein</fullName>
    </submittedName>
</protein>
<dbReference type="PANTHER" id="PTHR32089:SF120">
    <property type="entry name" value="METHYL-ACCEPTING CHEMOTAXIS PROTEIN TLPQ"/>
    <property type="match status" value="1"/>
</dbReference>
<dbReference type="SMART" id="SM00304">
    <property type="entry name" value="HAMP"/>
    <property type="match status" value="1"/>
</dbReference>
<feature type="domain" description="HAMP" evidence="8">
    <location>
        <begin position="187"/>
        <end position="239"/>
    </location>
</feature>
<sequence length="518" mass="56836">MKIKHKLFGLTGLAISALIVIVLITEISNLKLIKLEKTLIEVKDLELSLQEMKRIELQFLNSSETSLSAQFSKEYDQFNTLSQSLLAHLVELEVVVDDMPKLLKEITQYQQGFESLVSIYGADKTKASAIIAQSDYLYNDIYRIFKGVEKQFEQEIDSAQSSINQFILFSLSIVVIALVLLSYGLIKSIQRSISDLNRITNQVARDHDLTLRATESNDEIGDIAKGTNKLIVSIESLITQVQSSVENLGAVSVQLRSNSHQTELSLQQQQLETDSVATAITEMGETIKEVAATTEHAASNTQKGFTVAQQGLVEIESTKQTVTELSSELESAEHEIEHLSELSSQISSVIGVIHEIAEQTNLLALNAAIEAARAGEQGRGFAVVADEVRTLASRTQSSTEEISSIITSVQSQTQAVVSTMKGCRTKGTVSVESSQVAYQQIEAVMDEMQKILDSSTQIAAAVEEQSMVCNEVAQNIVVIRDTTTTNVEGVSDNTRSTEVVSQQTTDLQTAIELFKVHR</sequence>
<dbReference type="SMART" id="SM00283">
    <property type="entry name" value="MA"/>
    <property type="match status" value="1"/>
</dbReference>
<keyword evidence="6" id="KW-0812">Transmembrane</keyword>
<dbReference type="PROSITE" id="PS50885">
    <property type="entry name" value="HAMP"/>
    <property type="match status" value="1"/>
</dbReference>
<dbReference type="SUPFAM" id="SSF58104">
    <property type="entry name" value="Methyl-accepting chemotaxis protein (MCP) signaling domain"/>
    <property type="match status" value="1"/>
</dbReference>
<dbReference type="PANTHER" id="PTHR32089">
    <property type="entry name" value="METHYL-ACCEPTING CHEMOTAXIS PROTEIN MCPB"/>
    <property type="match status" value="1"/>
</dbReference>
<keyword evidence="2 4" id="KW-0807">Transducer</keyword>
<dbReference type="FunFam" id="1.10.287.950:FF:000001">
    <property type="entry name" value="Methyl-accepting chemotaxis sensory transducer"/>
    <property type="match status" value="1"/>
</dbReference>
<dbReference type="PRINTS" id="PR00260">
    <property type="entry name" value="CHEMTRNSDUCR"/>
</dbReference>
<dbReference type="RefSeq" id="WP_032552813.1">
    <property type="nucleotide sequence ID" value="NZ_JBEEAX010000004.1"/>
</dbReference>
<dbReference type="GO" id="GO:0006935">
    <property type="term" value="P:chemotaxis"/>
    <property type="evidence" value="ECO:0007669"/>
    <property type="project" value="InterPro"/>
</dbReference>
<organism evidence="9 10">
    <name type="scientific">Vibrio fortis</name>
    <dbReference type="NCBI Taxonomy" id="212667"/>
    <lineage>
        <taxon>Bacteria</taxon>
        <taxon>Pseudomonadati</taxon>
        <taxon>Pseudomonadota</taxon>
        <taxon>Gammaproteobacteria</taxon>
        <taxon>Vibrionales</taxon>
        <taxon>Vibrionaceae</taxon>
        <taxon>Vibrio</taxon>
    </lineage>
</organism>
<evidence type="ECO:0000313" key="9">
    <source>
        <dbReference type="EMBL" id="KDN27452.1"/>
    </source>
</evidence>
<dbReference type="STRING" id="212667.VFDL14_21445"/>
<dbReference type="GO" id="GO:0004888">
    <property type="term" value="F:transmembrane signaling receptor activity"/>
    <property type="evidence" value="ECO:0007669"/>
    <property type="project" value="InterPro"/>
</dbReference>
<feature type="coiled-coil region" evidence="5">
    <location>
        <begin position="315"/>
        <end position="342"/>
    </location>
</feature>
<evidence type="ECO:0000256" key="1">
    <source>
        <dbReference type="ARBA" id="ARBA00004370"/>
    </source>
</evidence>
<dbReference type="PROSITE" id="PS50111">
    <property type="entry name" value="CHEMOTAXIS_TRANSDUC_2"/>
    <property type="match status" value="1"/>
</dbReference>
<dbReference type="CDD" id="cd11386">
    <property type="entry name" value="MCP_signal"/>
    <property type="match status" value="1"/>
</dbReference>
<dbReference type="OrthoDB" id="8724845at2"/>
<name>A0A066UNH6_9VIBR</name>
<dbReference type="InterPro" id="IPR004090">
    <property type="entry name" value="Chemotax_Me-accpt_rcpt"/>
</dbReference>
<evidence type="ECO:0000259" key="8">
    <source>
        <dbReference type="PROSITE" id="PS50885"/>
    </source>
</evidence>
<evidence type="ECO:0000256" key="2">
    <source>
        <dbReference type="ARBA" id="ARBA00023224"/>
    </source>
</evidence>
<gene>
    <name evidence="9" type="ORF">VFDL14_21445</name>
</gene>
<comment type="similarity">
    <text evidence="3">Belongs to the methyl-accepting chemotaxis (MCP) protein family.</text>
</comment>